<reference evidence="2 3" key="1">
    <citation type="submission" date="2016-10" db="EMBL/GenBank/DDBJ databases">
        <authorList>
            <person name="de Groot N.N."/>
        </authorList>
    </citation>
    <scope>NUCLEOTIDE SEQUENCE [LARGE SCALE GENOMIC DNA]</scope>
    <source>
        <strain evidence="2 3">DSM 16981</strain>
    </source>
</reference>
<evidence type="ECO:0000313" key="3">
    <source>
        <dbReference type="Proteomes" id="UP000199309"/>
    </source>
</evidence>
<name>A0A1G9XKY4_9FIRM</name>
<accession>A0A1G9XKY4</accession>
<dbReference type="EMBL" id="FNHQ01000018">
    <property type="protein sequence ID" value="SDM96855.1"/>
    <property type="molecule type" value="Genomic_DNA"/>
</dbReference>
<protein>
    <submittedName>
        <fullName evidence="2">Inhibitor of the pro-sigma K processing machinery</fullName>
    </submittedName>
</protein>
<organism evidence="2 3">
    <name type="scientific">Megasphaera paucivorans</name>
    <dbReference type="NCBI Taxonomy" id="349095"/>
    <lineage>
        <taxon>Bacteria</taxon>
        <taxon>Bacillati</taxon>
        <taxon>Bacillota</taxon>
        <taxon>Negativicutes</taxon>
        <taxon>Veillonellales</taxon>
        <taxon>Veillonellaceae</taxon>
        <taxon>Megasphaera</taxon>
    </lineage>
</organism>
<dbReference type="Pfam" id="PF07441">
    <property type="entry name" value="BofA"/>
    <property type="match status" value="1"/>
</dbReference>
<feature type="transmembrane region" description="Helical" evidence="1">
    <location>
        <begin position="57"/>
        <end position="80"/>
    </location>
</feature>
<dbReference type="RefSeq" id="WP_091650958.1">
    <property type="nucleotide sequence ID" value="NZ_FNHQ01000018.1"/>
</dbReference>
<keyword evidence="3" id="KW-1185">Reference proteome</keyword>
<dbReference type="AlphaFoldDB" id="A0A1G9XKY4"/>
<dbReference type="OrthoDB" id="1625353at2"/>
<dbReference type="InterPro" id="IPR010001">
    <property type="entry name" value="BofA"/>
</dbReference>
<proteinExistence type="predicted"/>
<evidence type="ECO:0000313" key="2">
    <source>
        <dbReference type="EMBL" id="SDM96855.1"/>
    </source>
</evidence>
<gene>
    <name evidence="2" type="ORF">SAMN05660299_01847</name>
</gene>
<dbReference type="STRING" id="349095.SAMN05660299_01847"/>
<feature type="transmembrane region" description="Helical" evidence="1">
    <location>
        <begin position="27"/>
        <end position="45"/>
    </location>
</feature>
<sequence length="81" mass="9015">MDYIWIGVGIAALWILNKFVLAPVRHLVFNVIIGLIALYFINQFGGAMGLHYVPITWITGIIIGIFGLPGVAVLTLYFTFF</sequence>
<keyword evidence="1" id="KW-0812">Transmembrane</keyword>
<evidence type="ECO:0000256" key="1">
    <source>
        <dbReference type="SAM" id="Phobius"/>
    </source>
</evidence>
<keyword evidence="1" id="KW-0472">Membrane</keyword>
<keyword evidence="1" id="KW-1133">Transmembrane helix</keyword>
<dbReference type="Proteomes" id="UP000199309">
    <property type="component" value="Unassembled WGS sequence"/>
</dbReference>